<feature type="transmembrane region" description="Helical" evidence="1">
    <location>
        <begin position="95"/>
        <end position="116"/>
    </location>
</feature>
<keyword evidence="1" id="KW-0812">Transmembrane</keyword>
<dbReference type="InterPro" id="IPR004316">
    <property type="entry name" value="SWEET_rpt"/>
</dbReference>
<evidence type="ECO:0000313" key="3">
    <source>
        <dbReference type="Proteomes" id="UP000821837"/>
    </source>
</evidence>
<evidence type="ECO:0000256" key="1">
    <source>
        <dbReference type="SAM" id="Phobius"/>
    </source>
</evidence>
<reference evidence="2" key="2">
    <citation type="submission" date="2021-09" db="EMBL/GenBank/DDBJ databases">
        <authorList>
            <person name="Jia N."/>
            <person name="Wang J."/>
            <person name="Shi W."/>
            <person name="Du L."/>
            <person name="Sun Y."/>
            <person name="Zhan W."/>
            <person name="Jiang J."/>
            <person name="Wang Q."/>
            <person name="Zhang B."/>
            <person name="Ji P."/>
            <person name="Sakyi L.B."/>
            <person name="Cui X."/>
            <person name="Yuan T."/>
            <person name="Jiang B."/>
            <person name="Yang W."/>
            <person name="Lam T.T.-Y."/>
            <person name="Chang Q."/>
            <person name="Ding S."/>
            <person name="Wang X."/>
            <person name="Zhu J."/>
            <person name="Ruan X."/>
            <person name="Zhao L."/>
            <person name="Wei J."/>
            <person name="Que T."/>
            <person name="Du C."/>
            <person name="Cheng J."/>
            <person name="Dai P."/>
            <person name="Han X."/>
            <person name="Huang E."/>
            <person name="Gao Y."/>
            <person name="Liu J."/>
            <person name="Shao H."/>
            <person name="Ye R."/>
            <person name="Li L."/>
            <person name="Wei W."/>
            <person name="Wang X."/>
            <person name="Wang C."/>
            <person name="Huo Q."/>
            <person name="Li W."/>
            <person name="Guo W."/>
            <person name="Chen H."/>
            <person name="Chen S."/>
            <person name="Zhou L."/>
            <person name="Zhou L."/>
            <person name="Ni X."/>
            <person name="Tian J."/>
            <person name="Zhou Y."/>
            <person name="Sheng Y."/>
            <person name="Liu T."/>
            <person name="Pan Y."/>
            <person name="Xia L."/>
            <person name="Li J."/>
            <person name="Zhao F."/>
            <person name="Cao W."/>
        </authorList>
    </citation>
    <scope>NUCLEOTIDE SEQUENCE</scope>
    <source>
        <strain evidence="2">Rsan-2018</strain>
        <tissue evidence="2">Larvae</tissue>
    </source>
</reference>
<feature type="transmembrane region" description="Helical" evidence="1">
    <location>
        <begin position="136"/>
        <end position="155"/>
    </location>
</feature>
<protein>
    <submittedName>
        <fullName evidence="2">Uncharacterized protein</fullName>
    </submittedName>
</protein>
<dbReference type="Pfam" id="PF03083">
    <property type="entry name" value="MtN3_slv"/>
    <property type="match status" value="1"/>
</dbReference>
<dbReference type="AlphaFoldDB" id="A0A9D4QCJ8"/>
<dbReference type="Gene3D" id="1.20.1280.290">
    <property type="match status" value="1"/>
</dbReference>
<keyword evidence="1" id="KW-1133">Transmembrane helix</keyword>
<name>A0A9D4QCJ8_RHISA</name>
<comment type="caution">
    <text evidence="2">The sequence shown here is derived from an EMBL/GenBank/DDBJ whole genome shotgun (WGS) entry which is preliminary data.</text>
</comment>
<organism evidence="2 3">
    <name type="scientific">Rhipicephalus sanguineus</name>
    <name type="common">Brown dog tick</name>
    <name type="synonym">Ixodes sanguineus</name>
    <dbReference type="NCBI Taxonomy" id="34632"/>
    <lineage>
        <taxon>Eukaryota</taxon>
        <taxon>Metazoa</taxon>
        <taxon>Ecdysozoa</taxon>
        <taxon>Arthropoda</taxon>
        <taxon>Chelicerata</taxon>
        <taxon>Arachnida</taxon>
        <taxon>Acari</taxon>
        <taxon>Parasitiformes</taxon>
        <taxon>Ixodida</taxon>
        <taxon>Ixodoidea</taxon>
        <taxon>Ixodidae</taxon>
        <taxon>Rhipicephalinae</taxon>
        <taxon>Rhipicephalus</taxon>
        <taxon>Rhipicephalus</taxon>
    </lineage>
</organism>
<reference evidence="2" key="1">
    <citation type="journal article" date="2020" name="Cell">
        <title>Large-Scale Comparative Analyses of Tick Genomes Elucidate Their Genetic Diversity and Vector Capacities.</title>
        <authorList>
            <consortium name="Tick Genome and Microbiome Consortium (TIGMIC)"/>
            <person name="Jia N."/>
            <person name="Wang J."/>
            <person name="Shi W."/>
            <person name="Du L."/>
            <person name="Sun Y."/>
            <person name="Zhan W."/>
            <person name="Jiang J.F."/>
            <person name="Wang Q."/>
            <person name="Zhang B."/>
            <person name="Ji P."/>
            <person name="Bell-Sakyi L."/>
            <person name="Cui X.M."/>
            <person name="Yuan T.T."/>
            <person name="Jiang B.G."/>
            <person name="Yang W.F."/>
            <person name="Lam T.T."/>
            <person name="Chang Q.C."/>
            <person name="Ding S.J."/>
            <person name="Wang X.J."/>
            <person name="Zhu J.G."/>
            <person name="Ruan X.D."/>
            <person name="Zhao L."/>
            <person name="Wei J.T."/>
            <person name="Ye R.Z."/>
            <person name="Que T.C."/>
            <person name="Du C.H."/>
            <person name="Zhou Y.H."/>
            <person name="Cheng J.X."/>
            <person name="Dai P.F."/>
            <person name="Guo W.B."/>
            <person name="Han X.H."/>
            <person name="Huang E.J."/>
            <person name="Li L.F."/>
            <person name="Wei W."/>
            <person name="Gao Y.C."/>
            <person name="Liu J.Z."/>
            <person name="Shao H.Z."/>
            <person name="Wang X."/>
            <person name="Wang C.C."/>
            <person name="Yang T.C."/>
            <person name="Huo Q.B."/>
            <person name="Li W."/>
            <person name="Chen H.Y."/>
            <person name="Chen S.E."/>
            <person name="Zhou L.G."/>
            <person name="Ni X.B."/>
            <person name="Tian J.H."/>
            <person name="Sheng Y."/>
            <person name="Liu T."/>
            <person name="Pan Y.S."/>
            <person name="Xia L.Y."/>
            <person name="Li J."/>
            <person name="Zhao F."/>
            <person name="Cao W.C."/>
        </authorList>
    </citation>
    <scope>NUCLEOTIDE SEQUENCE</scope>
    <source>
        <strain evidence="2">Rsan-2018</strain>
    </source>
</reference>
<feature type="transmembrane region" description="Helical" evidence="1">
    <location>
        <begin position="66"/>
        <end position="83"/>
    </location>
</feature>
<feature type="transmembrane region" description="Helical" evidence="1">
    <location>
        <begin position="7"/>
        <end position="28"/>
    </location>
</feature>
<dbReference type="EMBL" id="JABSTV010001247">
    <property type="protein sequence ID" value="KAH7972729.1"/>
    <property type="molecule type" value="Genomic_DNA"/>
</dbReference>
<feature type="transmembrane region" description="Helical" evidence="1">
    <location>
        <begin position="161"/>
        <end position="183"/>
    </location>
</feature>
<proteinExistence type="predicted"/>
<keyword evidence="3" id="KW-1185">Reference proteome</keyword>
<dbReference type="GO" id="GO:0016020">
    <property type="term" value="C:membrane"/>
    <property type="evidence" value="ECO:0007669"/>
    <property type="project" value="InterPro"/>
</dbReference>
<feature type="transmembrane region" description="Helical" evidence="1">
    <location>
        <begin position="40"/>
        <end position="59"/>
    </location>
</feature>
<evidence type="ECO:0000313" key="2">
    <source>
        <dbReference type="EMBL" id="KAH7972729.1"/>
    </source>
</evidence>
<sequence length="186" mass="19615">MAEYRDTIAGIAGFLTVSSFVGSLTMAWRVWTVGDSSGVAFLPMATTIICLHAWFHYGLAASNSDVTWASACGLVLMAVNAIVHRTFSYDSGPGTALVATLALMYTVLPMMSVAWLGKTALVCTLACNLAPIARILTFPLPEIGLWTVIICGLWASHGALARNVLLFVSNLVGVVVGSAEVALDYA</sequence>
<gene>
    <name evidence="2" type="ORF">HPB52_016286</name>
</gene>
<dbReference type="VEuPathDB" id="VectorBase:RSAN_048737"/>
<dbReference type="Proteomes" id="UP000821837">
    <property type="component" value="Chromosome 11"/>
</dbReference>
<accession>A0A9D4QCJ8</accession>
<keyword evidence="1" id="KW-0472">Membrane</keyword>